<evidence type="ECO:0000313" key="2">
    <source>
        <dbReference type="EMBL" id="NEG78668.1"/>
    </source>
</evidence>
<dbReference type="AlphaFoldDB" id="A0A7K3THU7"/>
<reference evidence="2 3" key="1">
    <citation type="submission" date="2019-10" db="EMBL/GenBank/DDBJ databases">
        <title>Bifidobacterium from non-human primates.</title>
        <authorList>
            <person name="Modesto M."/>
        </authorList>
    </citation>
    <scope>NUCLEOTIDE SEQUENCE [LARGE SCALE GENOMIC DNA]</scope>
    <source>
        <strain evidence="2 3">TREC</strain>
    </source>
</reference>
<dbReference type="PANTHER" id="PTHR22916">
    <property type="entry name" value="GLYCOSYLTRANSFERASE"/>
    <property type="match status" value="1"/>
</dbReference>
<dbReference type="OrthoDB" id="3183633at2"/>
<dbReference type="Gene3D" id="3.90.550.10">
    <property type="entry name" value="Spore Coat Polysaccharide Biosynthesis Protein SpsA, Chain A"/>
    <property type="match status" value="2"/>
</dbReference>
<dbReference type="Proteomes" id="UP000469763">
    <property type="component" value="Unassembled WGS sequence"/>
</dbReference>
<dbReference type="InterPro" id="IPR029044">
    <property type="entry name" value="Nucleotide-diphossugar_trans"/>
</dbReference>
<evidence type="ECO:0000259" key="1">
    <source>
        <dbReference type="Pfam" id="PF00535"/>
    </source>
</evidence>
<name>A0A7K3THU7_9BIFI</name>
<dbReference type="GO" id="GO:0016758">
    <property type="term" value="F:hexosyltransferase activity"/>
    <property type="evidence" value="ECO:0007669"/>
    <property type="project" value="UniProtKB-ARBA"/>
</dbReference>
<gene>
    <name evidence="2" type="ORF">GFD22_06750</name>
</gene>
<dbReference type="EMBL" id="WHZY01000009">
    <property type="protein sequence ID" value="NEG78668.1"/>
    <property type="molecule type" value="Genomic_DNA"/>
</dbReference>
<feature type="domain" description="Glycosyltransferase 2-like" evidence="1">
    <location>
        <begin position="5"/>
        <end position="140"/>
    </location>
</feature>
<accession>A0A7K3THU7</accession>
<keyword evidence="2" id="KW-0808">Transferase</keyword>
<organism evidence="2 3">
    <name type="scientific">Bifidobacterium avesanii</name>
    <dbReference type="NCBI Taxonomy" id="1798157"/>
    <lineage>
        <taxon>Bacteria</taxon>
        <taxon>Bacillati</taxon>
        <taxon>Actinomycetota</taxon>
        <taxon>Actinomycetes</taxon>
        <taxon>Bifidobacteriales</taxon>
        <taxon>Bifidobacteriaceae</taxon>
        <taxon>Bifidobacterium</taxon>
    </lineage>
</organism>
<feature type="domain" description="Glycosyltransferase 2-like" evidence="1">
    <location>
        <begin position="338"/>
        <end position="451"/>
    </location>
</feature>
<protein>
    <submittedName>
        <fullName evidence="2">Glycosyltransferase</fullName>
    </submittedName>
</protein>
<evidence type="ECO:0000313" key="3">
    <source>
        <dbReference type="Proteomes" id="UP000469763"/>
    </source>
</evidence>
<dbReference type="CDD" id="cd00761">
    <property type="entry name" value="Glyco_tranf_GTA_type"/>
    <property type="match status" value="1"/>
</dbReference>
<comment type="caution">
    <text evidence="2">The sequence shown here is derived from an EMBL/GenBank/DDBJ whole genome shotgun (WGS) entry which is preliminary data.</text>
</comment>
<dbReference type="PANTHER" id="PTHR22916:SF3">
    <property type="entry name" value="UDP-GLCNAC:BETAGAL BETA-1,3-N-ACETYLGLUCOSAMINYLTRANSFERASE-LIKE PROTEIN 1"/>
    <property type="match status" value="1"/>
</dbReference>
<sequence>MPKLSIIVPIYNTEAFLRQCLDSIKNQTFTDWECLLFSDGSKDHSIDIMKEFAAADDRFKVIEKQNEGYGATCNRGLNMATGEWVAIVEPDDFLDPNMYRRLLSRTSSPNGNLDIVKGAYWEYYDANGKYEEALLSPNLSNFMPKRRCEFSLEEFPAPFYHHPSIWSAVYRRAFLDGDNKNGMKIRFKEVPGAGWTDNPFFAQTMVLADRIAWMPGRYYYYRQTNPGASVFLKDYHLPFDRLREMREFLESQHVSKEIMRAFYSREFDYVTSVIGEFGYTDKGSDIRALIHEVFASMDRKEVFLMEGLRPEFLDYYMDFMGDSYDVHEHDAEEHPDLSIVLLMKDARSWIVDTLEAFTKYSKLKCEFIIADGGSSDSTMTVAREFAKKDHRFVIAGGPDDGDRSITSRARDAIGLARGAYTIFVPSNFIISEDMLVAACSGAEKANADVVLLDAGSVHYDYLAEKLIDRGVDPEYFIDRADREHGAMYGPFQAGELNDTALMFDWDYGWRKLFRTDFLRDKGIAAGPHDIADNMYEFGARALLAAQSLYVLDLKFDWGIDNTKRQRVGSAFWLSLVKNIPYTSQPQADIDSVLSTGEWLRETGAYGEYEKGYLNALLSSFMYGLRSRYTPEGIQAYLNAYKDKVSGMLDIKSRGALYFDDTDAFNDFQKITLGGSLDLWLEERALRDEDGLFDRDKRIRDYENSARLKAGTAIIAAAKKLSPSWFVAKAQEKAHMMKRTR</sequence>
<dbReference type="Pfam" id="PF00535">
    <property type="entry name" value="Glycos_transf_2"/>
    <property type="match status" value="2"/>
</dbReference>
<dbReference type="InterPro" id="IPR001173">
    <property type="entry name" value="Glyco_trans_2-like"/>
</dbReference>
<proteinExistence type="predicted"/>
<keyword evidence="3" id="KW-1185">Reference proteome</keyword>
<dbReference type="SUPFAM" id="SSF53448">
    <property type="entry name" value="Nucleotide-diphospho-sugar transferases"/>
    <property type="match status" value="2"/>
</dbReference>
<dbReference type="RefSeq" id="WP_152350386.1">
    <property type="nucleotide sequence ID" value="NZ_WBSN01000008.1"/>
</dbReference>